<reference evidence="1" key="1">
    <citation type="journal article" date="2019" name="Environ. Microbiol.">
        <title>Fungal ecological strategies reflected in gene transcription - a case study of two litter decomposers.</title>
        <authorList>
            <person name="Barbi F."/>
            <person name="Kohler A."/>
            <person name="Barry K."/>
            <person name="Baskaran P."/>
            <person name="Daum C."/>
            <person name="Fauchery L."/>
            <person name="Ihrmark K."/>
            <person name="Kuo A."/>
            <person name="LaButti K."/>
            <person name="Lipzen A."/>
            <person name="Morin E."/>
            <person name="Grigoriev I.V."/>
            <person name="Henrissat B."/>
            <person name="Lindahl B."/>
            <person name="Martin F."/>
        </authorList>
    </citation>
    <scope>NUCLEOTIDE SEQUENCE</scope>
    <source>
        <strain evidence="1">JB14</strain>
    </source>
</reference>
<sequence>PVIHMAAARGLVVVDKYYAKTDDSLMYCLEMIMHLKHKLTYFNKEGWLPKWKEEAKRLLHEHWDTLYK</sequence>
<feature type="non-terminal residue" evidence="1">
    <location>
        <position position="68"/>
    </location>
</feature>
<dbReference type="Proteomes" id="UP000799118">
    <property type="component" value="Unassembled WGS sequence"/>
</dbReference>
<evidence type="ECO:0000313" key="1">
    <source>
        <dbReference type="EMBL" id="KAE9398386.1"/>
    </source>
</evidence>
<organism evidence="1 2">
    <name type="scientific">Gymnopus androsaceus JB14</name>
    <dbReference type="NCBI Taxonomy" id="1447944"/>
    <lineage>
        <taxon>Eukaryota</taxon>
        <taxon>Fungi</taxon>
        <taxon>Dikarya</taxon>
        <taxon>Basidiomycota</taxon>
        <taxon>Agaricomycotina</taxon>
        <taxon>Agaricomycetes</taxon>
        <taxon>Agaricomycetidae</taxon>
        <taxon>Agaricales</taxon>
        <taxon>Marasmiineae</taxon>
        <taxon>Omphalotaceae</taxon>
        <taxon>Gymnopus</taxon>
    </lineage>
</organism>
<evidence type="ECO:0000313" key="2">
    <source>
        <dbReference type="Proteomes" id="UP000799118"/>
    </source>
</evidence>
<name>A0A6A4HJY7_9AGAR</name>
<dbReference type="OrthoDB" id="3359487at2759"/>
<protein>
    <submittedName>
        <fullName evidence="1">Uncharacterized protein</fullName>
    </submittedName>
</protein>
<proteinExistence type="predicted"/>
<gene>
    <name evidence="1" type="ORF">BT96DRAFT_768775</name>
</gene>
<feature type="non-terminal residue" evidence="1">
    <location>
        <position position="1"/>
    </location>
</feature>
<dbReference type="EMBL" id="ML769483">
    <property type="protein sequence ID" value="KAE9398386.1"/>
    <property type="molecule type" value="Genomic_DNA"/>
</dbReference>
<dbReference type="AlphaFoldDB" id="A0A6A4HJY7"/>
<keyword evidence="2" id="KW-1185">Reference proteome</keyword>
<accession>A0A6A4HJY7</accession>